<dbReference type="SMART" id="SM00564">
    <property type="entry name" value="PQQ"/>
    <property type="match status" value="6"/>
</dbReference>
<dbReference type="eggNOG" id="COG1520">
    <property type="taxonomic scope" value="Bacteria"/>
</dbReference>
<evidence type="ECO:0000313" key="2">
    <source>
        <dbReference type="EMBL" id="ACI98806.1"/>
    </source>
</evidence>
<evidence type="ECO:0000313" key="3">
    <source>
        <dbReference type="Proteomes" id="UP000001591"/>
    </source>
</evidence>
<reference evidence="2 3" key="1">
    <citation type="journal article" date="2010" name="BMC Genomics">
        <title>Metabolic flexibility revealed in the genome of the cyst-forming alpha-1 proteobacterium Rhodospirillum centenum.</title>
        <authorList>
            <person name="Lu Y.K."/>
            <person name="Marden J."/>
            <person name="Han M."/>
            <person name="Swingley W.D."/>
            <person name="Mastrian S.D."/>
            <person name="Chowdhury S.R."/>
            <person name="Hao J."/>
            <person name="Helmy T."/>
            <person name="Kim S."/>
            <person name="Kurdoglu A.A."/>
            <person name="Matthies H.J."/>
            <person name="Rollo D."/>
            <person name="Stothard P."/>
            <person name="Blankenship R.E."/>
            <person name="Bauer C.E."/>
            <person name="Touchman J.W."/>
        </authorList>
    </citation>
    <scope>NUCLEOTIDE SEQUENCE [LARGE SCALE GENOMIC DNA]</scope>
    <source>
        <strain evidence="3">ATCC 51521 / SW</strain>
    </source>
</reference>
<feature type="domain" description="Pyrrolo-quinoline quinone repeat" evidence="1">
    <location>
        <begin position="140"/>
        <end position="374"/>
    </location>
</feature>
<dbReference type="PANTHER" id="PTHR34512:SF30">
    <property type="entry name" value="OUTER MEMBRANE PROTEIN ASSEMBLY FACTOR BAMB"/>
    <property type="match status" value="1"/>
</dbReference>
<dbReference type="InterPro" id="IPR011047">
    <property type="entry name" value="Quinoprotein_ADH-like_sf"/>
</dbReference>
<gene>
    <name evidence="2" type="ordered locus">RC1_1402</name>
</gene>
<dbReference type="SUPFAM" id="SSF50998">
    <property type="entry name" value="Quinoprotein alcohol dehydrogenase-like"/>
    <property type="match status" value="1"/>
</dbReference>
<dbReference type="Pfam" id="PF13360">
    <property type="entry name" value="PQQ_2"/>
    <property type="match status" value="2"/>
</dbReference>
<dbReference type="Gene3D" id="2.130.10.10">
    <property type="entry name" value="YVTN repeat-like/Quinoprotein amine dehydrogenase"/>
    <property type="match status" value="1"/>
</dbReference>
<keyword evidence="3" id="KW-1185">Reference proteome</keyword>
<feature type="domain" description="Pyrrolo-quinoline quinone repeat" evidence="1">
    <location>
        <begin position="395"/>
        <end position="454"/>
    </location>
</feature>
<accession>B6IT48</accession>
<dbReference type="STRING" id="414684.RC1_1402"/>
<dbReference type="InterPro" id="IPR015943">
    <property type="entry name" value="WD40/YVTN_repeat-like_dom_sf"/>
</dbReference>
<dbReference type="InterPro" id="IPR002372">
    <property type="entry name" value="PQQ_rpt_dom"/>
</dbReference>
<dbReference type="PANTHER" id="PTHR34512">
    <property type="entry name" value="CELL SURFACE PROTEIN"/>
    <property type="match status" value="1"/>
</dbReference>
<dbReference type="Proteomes" id="UP000001591">
    <property type="component" value="Chromosome"/>
</dbReference>
<dbReference type="InterPro" id="IPR018391">
    <property type="entry name" value="PQQ_b-propeller_rpt"/>
</dbReference>
<dbReference type="AlphaFoldDB" id="B6IT48"/>
<sequence length="455" mass="48911">MTLSSPAAAPRRGYPLAARVSAALLGTLLLSGCGISDWFSSEDDGPSLPGNRISVLQLQQTLEPDPSVAQQAVTLPEAVVNTDWAQPGGTPTHVMGNVALPATLKEAWRTSVAGSESDNRLLSGPVVAQGRVYVLDTDFDLHSIDEATGRTIWTVNMLREDQTGDALGGGVSFHGGRLYVTTGFGEVVCVEAADGKVVWRQRIAGPIRSAPTVVDGRVFVVTIDNQFVVLNAENRVLQWVHTGILETAALLGGSSAAVDGDQVYVPYSSGELFALRVENGRLTWQDVLATTRRGENLAGLSDIRGLPVADRGLVFAISHSGRMVAIDQRSGQRVWEQDIGGINTPWLAGDWIFVISNEAQLIALTRDGGRVRWISQLEQYEDPEDREDPIQWTGPILAGGRLILANNLGELVEVQPDTGEVIRRTDLPDAVLVPPVVANNTLFVLTDDGDLIAYR</sequence>
<dbReference type="EMBL" id="CP000613">
    <property type="protein sequence ID" value="ACI98806.1"/>
    <property type="molecule type" value="Genomic_DNA"/>
</dbReference>
<dbReference type="HOGENOM" id="CLU_027480_3_0_5"/>
<evidence type="ECO:0000259" key="1">
    <source>
        <dbReference type="Pfam" id="PF13360"/>
    </source>
</evidence>
<dbReference type="KEGG" id="rce:RC1_1402"/>
<organism evidence="2 3">
    <name type="scientific">Rhodospirillum centenum (strain ATCC 51521 / SW)</name>
    <dbReference type="NCBI Taxonomy" id="414684"/>
    <lineage>
        <taxon>Bacteria</taxon>
        <taxon>Pseudomonadati</taxon>
        <taxon>Pseudomonadota</taxon>
        <taxon>Alphaproteobacteria</taxon>
        <taxon>Rhodospirillales</taxon>
        <taxon>Rhodospirillaceae</taxon>
        <taxon>Rhodospirillum</taxon>
    </lineage>
</organism>
<name>B6IT48_RHOCS</name>
<proteinExistence type="predicted"/>
<dbReference type="OrthoDB" id="5290752at2"/>
<protein>
    <submittedName>
        <fullName evidence="2">PQQ enzyme repeat family protein</fullName>
    </submittedName>
</protein>